<dbReference type="AlphaFoldDB" id="A0A9K3PZK8"/>
<dbReference type="InterPro" id="IPR057990">
    <property type="entry name" value="TPR_SYO1"/>
</dbReference>
<proteinExistence type="predicted"/>
<accession>A0A9K3PZK8</accession>
<dbReference type="GO" id="GO:0042273">
    <property type="term" value="P:ribosomal large subunit biogenesis"/>
    <property type="evidence" value="ECO:0007669"/>
    <property type="project" value="TreeGrafter"/>
</dbReference>
<organism evidence="3 4">
    <name type="scientific">Nitzschia inconspicua</name>
    <dbReference type="NCBI Taxonomy" id="303405"/>
    <lineage>
        <taxon>Eukaryota</taxon>
        <taxon>Sar</taxon>
        <taxon>Stramenopiles</taxon>
        <taxon>Ochrophyta</taxon>
        <taxon>Bacillariophyta</taxon>
        <taxon>Bacillariophyceae</taxon>
        <taxon>Bacillariophycidae</taxon>
        <taxon>Bacillariales</taxon>
        <taxon>Bacillariaceae</taxon>
        <taxon>Nitzschia</taxon>
    </lineage>
</organism>
<dbReference type="PANTHER" id="PTHR13347:SF1">
    <property type="entry name" value="HEAT REPEAT-CONTAINING PROTEIN 3"/>
    <property type="match status" value="1"/>
</dbReference>
<reference evidence="3" key="2">
    <citation type="submission" date="2021-04" db="EMBL/GenBank/DDBJ databases">
        <authorList>
            <person name="Podell S."/>
        </authorList>
    </citation>
    <scope>NUCLEOTIDE SEQUENCE</scope>
    <source>
        <strain evidence="3">Hildebrandi</strain>
    </source>
</reference>
<feature type="region of interest" description="Disordered" evidence="1">
    <location>
        <begin position="1"/>
        <end position="47"/>
    </location>
</feature>
<feature type="domain" description="SYO1-like TPR repeats" evidence="2">
    <location>
        <begin position="506"/>
        <end position="713"/>
    </location>
</feature>
<evidence type="ECO:0000256" key="1">
    <source>
        <dbReference type="SAM" id="MobiDB-lite"/>
    </source>
</evidence>
<comment type="caution">
    <text evidence="3">The sequence shown here is derived from an EMBL/GenBank/DDBJ whole genome shotgun (WGS) entry which is preliminary data.</text>
</comment>
<feature type="compositionally biased region" description="Basic residues" evidence="1">
    <location>
        <begin position="1"/>
        <end position="15"/>
    </location>
</feature>
<dbReference type="GO" id="GO:0051082">
    <property type="term" value="F:unfolded protein binding"/>
    <property type="evidence" value="ECO:0007669"/>
    <property type="project" value="TreeGrafter"/>
</dbReference>
<dbReference type="Pfam" id="PF25567">
    <property type="entry name" value="TPR_SYO1"/>
    <property type="match status" value="1"/>
</dbReference>
<reference evidence="3" key="1">
    <citation type="journal article" date="2021" name="Sci. Rep.">
        <title>Diploid genomic architecture of Nitzschia inconspicua, an elite biomass production diatom.</title>
        <authorList>
            <person name="Oliver A."/>
            <person name="Podell S."/>
            <person name="Pinowska A."/>
            <person name="Traller J.C."/>
            <person name="Smith S.R."/>
            <person name="McClure R."/>
            <person name="Beliaev A."/>
            <person name="Bohutskyi P."/>
            <person name="Hill E.A."/>
            <person name="Rabines A."/>
            <person name="Zheng H."/>
            <person name="Allen L.Z."/>
            <person name="Kuo A."/>
            <person name="Grigoriev I.V."/>
            <person name="Allen A.E."/>
            <person name="Hazlebeck D."/>
            <person name="Allen E.E."/>
        </authorList>
    </citation>
    <scope>NUCLEOTIDE SEQUENCE</scope>
    <source>
        <strain evidence="3">Hildebrandi</strain>
    </source>
</reference>
<feature type="compositionally biased region" description="Acidic residues" evidence="1">
    <location>
        <begin position="411"/>
        <end position="424"/>
    </location>
</feature>
<evidence type="ECO:0000313" key="3">
    <source>
        <dbReference type="EMBL" id="KAG7365548.1"/>
    </source>
</evidence>
<dbReference type="Proteomes" id="UP000693970">
    <property type="component" value="Unassembled WGS sequence"/>
</dbReference>
<dbReference type="EMBL" id="JAGRRH010000009">
    <property type="protein sequence ID" value="KAG7365548.1"/>
    <property type="molecule type" value="Genomic_DNA"/>
</dbReference>
<gene>
    <name evidence="3" type="ORF">IV203_038752</name>
</gene>
<protein>
    <recommendedName>
        <fullName evidence="2">SYO1-like TPR repeats domain-containing protein</fullName>
    </recommendedName>
</protein>
<sequence>MGKQGRRKQRQRRKQQPLATGDAANHNSINNSTSSGSSSSSAVHKLRHADPKIRHAALIALQATAFQPSSKPHSNPHHQRVALPVLQAVREQVLDNDLECSAVAAECLVLYLQQQQQEQNSEESKSHSKHTQQREEATACWSTVLLGRLDQCYNQIKEAQQGTTEPSNSVKKRIKAWLAVTTSCAHALCLLIETNGSALEQILLQRQKFCQILFGLLELLDDATAALYVARCMHSALDENRELADTVVLAYLNSNVWKRWLENSTSDKAIMVQLHLVGCIVNLYQLVEHGRSEHQLLEDILLTYGIASTTSPNTAAIVSVAVSPTPSIPSAPEGLLTRTMKSIDLEYVTSLEAEFRSARELYELQQHDAQLEEEIIQKVNDRKEPAREIARRQKKLHDEEEQAKRKRLEEQADIDMEDVEEEIMESQTTSRGKFTKHEKDGEQAMDEVLSVWNDRIQPLQLSLEIMANLFTCWIPRDDEMVDESPMTKSQNRLQQELQRQQKGLELARLVQQLIQINERINNDTPMTPDIDETITKACACMTNCVLSNSLGGSDYASVWVQFSDMVRRFCSTSSVNNVQGASIEGLLGNMAVLVQRQPQVVRNEDLEFFHSFLSVGCGPESMKSAISVLSVAIAQATSSTMISLTEAAVGKLTQTFVELLSNIQTHPSTVLEVLNAFMDWYGQDDFFPQTFDNLKVLEAMERSLNKFQSTATTLTPEEEEILYNTEQFLEYKRTQ</sequence>
<name>A0A9K3PZK8_9STRA</name>
<evidence type="ECO:0000259" key="2">
    <source>
        <dbReference type="Pfam" id="PF25567"/>
    </source>
</evidence>
<dbReference type="PANTHER" id="PTHR13347">
    <property type="entry name" value="HEAT REPEAT-CONTAINING PROTEIN 3"/>
    <property type="match status" value="1"/>
</dbReference>
<evidence type="ECO:0000313" key="4">
    <source>
        <dbReference type="Proteomes" id="UP000693970"/>
    </source>
</evidence>
<keyword evidence="4" id="KW-1185">Reference proteome</keyword>
<dbReference type="GO" id="GO:0006606">
    <property type="term" value="P:protein import into nucleus"/>
    <property type="evidence" value="ECO:0007669"/>
    <property type="project" value="TreeGrafter"/>
</dbReference>
<dbReference type="OrthoDB" id="49000at2759"/>
<dbReference type="InterPro" id="IPR052616">
    <property type="entry name" value="SYO1-like"/>
</dbReference>
<feature type="region of interest" description="Disordered" evidence="1">
    <location>
        <begin position="386"/>
        <end position="436"/>
    </location>
</feature>
<feature type="compositionally biased region" description="Low complexity" evidence="1">
    <location>
        <begin position="25"/>
        <end position="41"/>
    </location>
</feature>